<dbReference type="InterPro" id="IPR036634">
    <property type="entry name" value="PRD_sf"/>
</dbReference>
<dbReference type="InterPro" id="IPR002178">
    <property type="entry name" value="PTS_EIIA_type-2_dom"/>
</dbReference>
<feature type="domain" description="PRD" evidence="7">
    <location>
        <begin position="175"/>
        <end position="280"/>
    </location>
</feature>
<keyword evidence="3" id="KW-0010">Activator</keyword>
<feature type="domain" description="PRD" evidence="7">
    <location>
        <begin position="290"/>
        <end position="396"/>
    </location>
</feature>
<dbReference type="InterPro" id="IPR007737">
    <property type="entry name" value="Mga_HTH"/>
</dbReference>
<feature type="coiled-coil region" evidence="5">
    <location>
        <begin position="474"/>
        <end position="503"/>
    </location>
</feature>
<protein>
    <submittedName>
        <fullName evidence="8">Uncharacterized protein</fullName>
    </submittedName>
</protein>
<dbReference type="SUPFAM" id="SSF63520">
    <property type="entry name" value="PTS-regulatory domain, PRD"/>
    <property type="match status" value="2"/>
</dbReference>
<dbReference type="AlphaFoldDB" id="A0A1S8YKQ1"/>
<evidence type="ECO:0000259" key="7">
    <source>
        <dbReference type="PROSITE" id="PS51372"/>
    </source>
</evidence>
<dbReference type="PROSITE" id="PS51372">
    <property type="entry name" value="PRD_2"/>
    <property type="match status" value="2"/>
</dbReference>
<dbReference type="Pfam" id="PF00359">
    <property type="entry name" value="PTS_EIIA_2"/>
    <property type="match status" value="1"/>
</dbReference>
<evidence type="ECO:0000313" key="9">
    <source>
        <dbReference type="Proteomes" id="UP000190667"/>
    </source>
</evidence>
<comment type="caution">
    <text evidence="8">The sequence shown here is derived from an EMBL/GenBank/DDBJ whole genome shotgun (WGS) entry which is preliminary data.</text>
</comment>
<dbReference type="PANTHER" id="PTHR30185:SF12">
    <property type="entry name" value="TRANSCRIPTIONAL REGULATOR MANR"/>
    <property type="match status" value="1"/>
</dbReference>
<name>A0A1S8YKQ1_9GAMM</name>
<reference evidence="8 9" key="1">
    <citation type="submission" date="2016-12" db="EMBL/GenBank/DDBJ databases">
        <title>Izhakiella australiana sp. nov. of genus Izhakiella isolated from Australian desert.</title>
        <authorList>
            <person name="Ji M."/>
        </authorList>
    </citation>
    <scope>NUCLEOTIDE SEQUENCE [LARGE SCALE GENOMIC DNA]</scope>
    <source>
        <strain evidence="8 9">D4N98</strain>
    </source>
</reference>
<evidence type="ECO:0000313" key="8">
    <source>
        <dbReference type="EMBL" id="OON39610.1"/>
    </source>
</evidence>
<dbReference type="GO" id="GO:0006355">
    <property type="term" value="P:regulation of DNA-templated transcription"/>
    <property type="evidence" value="ECO:0007669"/>
    <property type="project" value="InterPro"/>
</dbReference>
<evidence type="ECO:0000256" key="3">
    <source>
        <dbReference type="ARBA" id="ARBA00023159"/>
    </source>
</evidence>
<evidence type="ECO:0000256" key="1">
    <source>
        <dbReference type="ARBA" id="ARBA00022737"/>
    </source>
</evidence>
<dbReference type="Pfam" id="PF05043">
    <property type="entry name" value="Mga"/>
    <property type="match status" value="1"/>
</dbReference>
<keyword evidence="5" id="KW-0175">Coiled coil</keyword>
<dbReference type="PROSITE" id="PS51094">
    <property type="entry name" value="PTS_EIIA_TYPE_2"/>
    <property type="match status" value="1"/>
</dbReference>
<accession>A0A1S8YKQ1</accession>
<dbReference type="Pfam" id="PF00874">
    <property type="entry name" value="PRD"/>
    <property type="match status" value="1"/>
</dbReference>
<evidence type="ECO:0000256" key="2">
    <source>
        <dbReference type="ARBA" id="ARBA00023015"/>
    </source>
</evidence>
<feature type="domain" description="PTS EIIA type-2" evidence="6">
    <location>
        <begin position="498"/>
        <end position="638"/>
    </location>
</feature>
<evidence type="ECO:0000256" key="4">
    <source>
        <dbReference type="ARBA" id="ARBA00023163"/>
    </source>
</evidence>
<dbReference type="Proteomes" id="UP000190667">
    <property type="component" value="Unassembled WGS sequence"/>
</dbReference>
<dbReference type="InterPro" id="IPR011608">
    <property type="entry name" value="PRD"/>
</dbReference>
<dbReference type="STRING" id="1926881.BTJ39_13245"/>
<dbReference type="Gene3D" id="1.10.1790.10">
    <property type="entry name" value="PRD domain"/>
    <property type="match status" value="1"/>
</dbReference>
<dbReference type="EMBL" id="MRUL01000008">
    <property type="protein sequence ID" value="OON39610.1"/>
    <property type="molecule type" value="Genomic_DNA"/>
</dbReference>
<dbReference type="InterPro" id="IPR050661">
    <property type="entry name" value="BglG_antiterminators"/>
</dbReference>
<keyword evidence="4" id="KW-0804">Transcription</keyword>
<dbReference type="Gene3D" id="3.40.930.10">
    <property type="entry name" value="Mannitol-specific EII, Chain A"/>
    <property type="match status" value="1"/>
</dbReference>
<dbReference type="InterPro" id="IPR036388">
    <property type="entry name" value="WH-like_DNA-bd_sf"/>
</dbReference>
<dbReference type="InterPro" id="IPR016152">
    <property type="entry name" value="PTrfase/Anion_transptr"/>
</dbReference>
<organism evidence="8 9">
    <name type="scientific">Izhakiella australiensis</name>
    <dbReference type="NCBI Taxonomy" id="1926881"/>
    <lineage>
        <taxon>Bacteria</taxon>
        <taxon>Pseudomonadati</taxon>
        <taxon>Pseudomonadota</taxon>
        <taxon>Gammaproteobacteria</taxon>
        <taxon>Enterobacterales</taxon>
        <taxon>Erwiniaceae</taxon>
        <taxon>Izhakiella</taxon>
    </lineage>
</organism>
<dbReference type="SUPFAM" id="SSF55804">
    <property type="entry name" value="Phoshotransferase/anion transport protein"/>
    <property type="match status" value="1"/>
</dbReference>
<dbReference type="Gene3D" id="1.10.10.10">
    <property type="entry name" value="Winged helix-like DNA-binding domain superfamily/Winged helix DNA-binding domain"/>
    <property type="match status" value="1"/>
</dbReference>
<proteinExistence type="predicted"/>
<keyword evidence="9" id="KW-1185">Reference proteome</keyword>
<dbReference type="RefSeq" id="WP_078003176.1">
    <property type="nucleotide sequence ID" value="NZ_MRUL01000008.1"/>
</dbReference>
<keyword evidence="1" id="KW-0677">Repeat</keyword>
<gene>
    <name evidence="8" type="ORF">BTJ39_13245</name>
</gene>
<sequence length="638" mass="73358">MRNNHLKLLRMFLDSSETLTASALATNMSVSDRSVKNYISEINCRQPGLINSSHRGYTIDKERAIRILASYINKLPQTADERVNYLLTTVLNKHQSEEKSDLYALSENLCVSYETIKKDLLAVRRKLRDFNLFLAVVNDHMVIEGQEQDKRRMFSSLLYAEFSTNILSLAEIGKVFPKYDIDTLVSLLMEACKSFNYFINEYALLSLVLDVIISIDRIKNNHAYTQLPVSEQHYYDEHEMMLARKVITDIEQTFEVVYNPLEAEALTVVLLGSLIRIDMDTLQLGNIQDLAGEACMALVEVLLKEMRRYEFIDGSNEQFLVRFTIHIKNLLVRLQHGHVTRNPLTEHIRTSCPLIFECAVAISEKIKQATGFLVDENEIAYIALHIGSILGNQLNEQNKVSCVLLVPQYHNHTNSLMAQLNEMFGQQLTIRAIVTSWSEYISLPQPDFLISTLQIPKSMVEWVLINPFLTDRDVSALQYKIERVKQKKKRQRLQDNLQKISDETLFFHNPAFSNENQAIEFMAQALNQQGYVDENFIQDVFQREHSYPTTFGSIAVPHSMKMDAIKTGLCVAISEKPFPWGDNMVNMALMFSINKAERAIFYDIFDNIIVLLLEPANLKKALECRSWKEFIVTITTSF</sequence>
<evidence type="ECO:0000259" key="6">
    <source>
        <dbReference type="PROSITE" id="PS51094"/>
    </source>
</evidence>
<keyword evidence="2" id="KW-0805">Transcription regulation</keyword>
<dbReference type="PANTHER" id="PTHR30185">
    <property type="entry name" value="CRYPTIC BETA-GLUCOSIDE BGL OPERON ANTITERMINATOR"/>
    <property type="match status" value="1"/>
</dbReference>
<evidence type="ECO:0000256" key="5">
    <source>
        <dbReference type="SAM" id="Coils"/>
    </source>
</evidence>
<dbReference type="OrthoDB" id="6628642at2"/>